<protein>
    <submittedName>
        <fullName evidence="1">Uncharacterized protein</fullName>
    </submittedName>
</protein>
<evidence type="ECO:0000313" key="1">
    <source>
        <dbReference type="EMBL" id="KRG63838.1"/>
    </source>
</evidence>
<accession>A0A0R0CC54</accession>
<reference evidence="1 2" key="1">
    <citation type="submission" date="2015-05" db="EMBL/GenBank/DDBJ databases">
        <title>Genome sequencing and analysis of members of genus Stenotrophomonas.</title>
        <authorList>
            <person name="Patil P.P."/>
            <person name="Midha S."/>
            <person name="Patil P.B."/>
        </authorList>
    </citation>
    <scope>NUCLEOTIDE SEQUENCE [LARGE SCALE GENOMIC DNA]</scope>
    <source>
        <strain evidence="1 2">DSM 18941</strain>
    </source>
</reference>
<sequence>MTAAELGAYVDAQLPALLWDFDIHAERIDPDGVLLDEDDLPPGELHLRIHDCPAFSSGPGEVLHWNDIAGMRVAFTNKDEPEVLLYTGEHLGLGDGGFVLSERDGRLWIALDGHCDGMHGPARIALCAPLDFTTIACGHRDQGQAREHIATAVDPDRYTFECDEYGVARFRPIP</sequence>
<organism evidence="1 2">
    <name type="scientific">Stenotrophomonas terrae</name>
    <dbReference type="NCBI Taxonomy" id="405446"/>
    <lineage>
        <taxon>Bacteria</taxon>
        <taxon>Pseudomonadati</taxon>
        <taxon>Pseudomonadota</taxon>
        <taxon>Gammaproteobacteria</taxon>
        <taxon>Lysobacterales</taxon>
        <taxon>Lysobacteraceae</taxon>
        <taxon>Stenotrophomonas</taxon>
    </lineage>
</organism>
<dbReference type="PATRIC" id="fig|405446.3.peg.3355"/>
<proteinExistence type="predicted"/>
<comment type="caution">
    <text evidence="1">The sequence shown here is derived from an EMBL/GenBank/DDBJ whole genome shotgun (WGS) entry which is preliminary data.</text>
</comment>
<dbReference type="Proteomes" id="UP000051863">
    <property type="component" value="Unassembled WGS sequence"/>
</dbReference>
<dbReference type="AlphaFoldDB" id="A0A0R0CC54"/>
<dbReference type="EMBL" id="LDJJ01000069">
    <property type="protein sequence ID" value="KRG63838.1"/>
    <property type="molecule type" value="Genomic_DNA"/>
</dbReference>
<evidence type="ECO:0000313" key="2">
    <source>
        <dbReference type="Proteomes" id="UP000051863"/>
    </source>
</evidence>
<name>A0A0R0CC54_9GAMM</name>
<gene>
    <name evidence="1" type="ORF">ABB27_17330</name>
</gene>
<keyword evidence="2" id="KW-1185">Reference proteome</keyword>